<feature type="compositionally biased region" description="Pro residues" evidence="1">
    <location>
        <begin position="36"/>
        <end position="59"/>
    </location>
</feature>
<gene>
    <name evidence="2" type="ORF">ISN45_Aa06g002460</name>
</gene>
<protein>
    <submittedName>
        <fullName evidence="2">Uncharacterized protein</fullName>
    </submittedName>
</protein>
<dbReference type="EMBL" id="JAEFBK010000011">
    <property type="protein sequence ID" value="KAG7549346.1"/>
    <property type="molecule type" value="Genomic_DNA"/>
</dbReference>
<evidence type="ECO:0000313" key="3">
    <source>
        <dbReference type="Proteomes" id="UP000694240"/>
    </source>
</evidence>
<feature type="compositionally biased region" description="Low complexity" evidence="1">
    <location>
        <begin position="24"/>
        <end position="35"/>
    </location>
</feature>
<dbReference type="Proteomes" id="UP000694240">
    <property type="component" value="Chromosome 11"/>
</dbReference>
<comment type="caution">
    <text evidence="2">The sequence shown here is derived from an EMBL/GenBank/DDBJ whole genome shotgun (WGS) entry which is preliminary data.</text>
</comment>
<proteinExistence type="predicted"/>
<organism evidence="2 3">
    <name type="scientific">Arabidopsis thaliana x Arabidopsis arenosa</name>
    <dbReference type="NCBI Taxonomy" id="1240361"/>
    <lineage>
        <taxon>Eukaryota</taxon>
        <taxon>Viridiplantae</taxon>
        <taxon>Streptophyta</taxon>
        <taxon>Embryophyta</taxon>
        <taxon>Tracheophyta</taxon>
        <taxon>Spermatophyta</taxon>
        <taxon>Magnoliopsida</taxon>
        <taxon>eudicotyledons</taxon>
        <taxon>Gunneridae</taxon>
        <taxon>Pentapetalae</taxon>
        <taxon>rosids</taxon>
        <taxon>malvids</taxon>
        <taxon>Brassicales</taxon>
        <taxon>Brassicaceae</taxon>
        <taxon>Camelineae</taxon>
        <taxon>Arabidopsis</taxon>
    </lineage>
</organism>
<accession>A0A8T1YT84</accession>
<sequence>MRRGLQYLARYRLTSRMVPTAACSSRSGPPDSGDGAPPPPPPPPPPPRPSPIPQLPPPTNFNIHDQEMYNKLQRLIIVWDAAEAMNKADYYKWIFDGHRAEDFEPIPQMTNDELDSWAQEIEDAEAGRLGEVWDYQRKMDFWQEEILYWDEEATRGENVLKLADNYGSF</sequence>
<evidence type="ECO:0000313" key="2">
    <source>
        <dbReference type="EMBL" id="KAG7549346.1"/>
    </source>
</evidence>
<reference evidence="2 3" key="1">
    <citation type="submission" date="2020-12" db="EMBL/GenBank/DDBJ databases">
        <title>Concerted genomic and epigenomic changes stabilize Arabidopsis allopolyploids.</title>
        <authorList>
            <person name="Chen Z."/>
        </authorList>
    </citation>
    <scope>NUCLEOTIDE SEQUENCE [LARGE SCALE GENOMIC DNA]</scope>
    <source>
        <strain evidence="2">Allo738</strain>
        <tissue evidence="2">Leaf</tissue>
    </source>
</reference>
<feature type="region of interest" description="Disordered" evidence="1">
    <location>
        <begin position="19"/>
        <end position="60"/>
    </location>
</feature>
<name>A0A8T1YT84_9BRAS</name>
<dbReference type="AlphaFoldDB" id="A0A8T1YT84"/>
<evidence type="ECO:0000256" key="1">
    <source>
        <dbReference type="SAM" id="MobiDB-lite"/>
    </source>
</evidence>
<keyword evidence="3" id="KW-1185">Reference proteome</keyword>